<dbReference type="Pfam" id="PF21121">
    <property type="entry name" value="Nup49_C"/>
    <property type="match status" value="1"/>
</dbReference>
<dbReference type="GO" id="GO:0015031">
    <property type="term" value="P:protein transport"/>
    <property type="evidence" value="ECO:0007669"/>
    <property type="project" value="UniProtKB-KW"/>
</dbReference>
<proteinExistence type="predicted"/>
<dbReference type="InterPro" id="IPR024882">
    <property type="entry name" value="NUP58/p45/49"/>
</dbReference>
<keyword evidence="3" id="KW-0509">mRNA transport</keyword>
<reference evidence="9 10" key="1">
    <citation type="submission" date="2019-07" db="EMBL/GenBank/DDBJ databases">
        <title>Venturia inaequalis Genome Resource.</title>
        <authorList>
            <person name="Lichtner F.J."/>
        </authorList>
    </citation>
    <scope>NUCLEOTIDE SEQUENCE [LARGE SCALE GENOMIC DNA]</scope>
    <source>
        <strain evidence="9 10">DMI_063113</strain>
    </source>
</reference>
<keyword evidence="5" id="KW-0811">Translocation</keyword>
<dbReference type="GO" id="GO:0051028">
    <property type="term" value="P:mRNA transport"/>
    <property type="evidence" value="ECO:0007669"/>
    <property type="project" value="UniProtKB-KW"/>
</dbReference>
<evidence type="ECO:0000256" key="2">
    <source>
        <dbReference type="ARBA" id="ARBA00022448"/>
    </source>
</evidence>
<keyword evidence="10" id="KW-1185">Reference proteome</keyword>
<evidence type="ECO:0000256" key="1">
    <source>
        <dbReference type="ARBA" id="ARBA00004567"/>
    </source>
</evidence>
<dbReference type="GO" id="GO:0005643">
    <property type="term" value="C:nuclear pore"/>
    <property type="evidence" value="ECO:0007669"/>
    <property type="project" value="UniProtKB-SubCell"/>
</dbReference>
<dbReference type="AlphaFoldDB" id="A0A8H3U997"/>
<dbReference type="GO" id="GO:0008139">
    <property type="term" value="F:nuclear localization sequence binding"/>
    <property type="evidence" value="ECO:0007669"/>
    <property type="project" value="InterPro"/>
</dbReference>
<name>A0A8H3U997_VENIN</name>
<feature type="compositionally biased region" description="Basic and acidic residues" evidence="8">
    <location>
        <begin position="542"/>
        <end position="553"/>
    </location>
</feature>
<accession>A0A8H3U997</accession>
<evidence type="ECO:0000256" key="3">
    <source>
        <dbReference type="ARBA" id="ARBA00022816"/>
    </source>
</evidence>
<evidence type="ECO:0000313" key="10">
    <source>
        <dbReference type="Proteomes" id="UP000490939"/>
    </source>
</evidence>
<evidence type="ECO:0000256" key="7">
    <source>
        <dbReference type="ARBA" id="ARBA00023242"/>
    </source>
</evidence>
<feature type="compositionally biased region" description="Polar residues" evidence="8">
    <location>
        <begin position="450"/>
        <end position="463"/>
    </location>
</feature>
<comment type="subcellular location">
    <subcellularLocation>
        <location evidence="1">Nucleus</location>
        <location evidence="1">Nuclear pore complex</location>
    </subcellularLocation>
</comment>
<feature type="compositionally biased region" description="Polar residues" evidence="8">
    <location>
        <begin position="741"/>
        <end position="766"/>
    </location>
</feature>
<feature type="compositionally biased region" description="Gly residues" evidence="8">
    <location>
        <begin position="731"/>
        <end position="740"/>
    </location>
</feature>
<keyword evidence="2" id="KW-0813">Transport</keyword>
<feature type="region of interest" description="Disordered" evidence="8">
    <location>
        <begin position="444"/>
        <end position="489"/>
    </location>
</feature>
<feature type="region of interest" description="Disordered" evidence="8">
    <location>
        <begin position="716"/>
        <end position="766"/>
    </location>
</feature>
<evidence type="ECO:0000256" key="8">
    <source>
        <dbReference type="SAM" id="MobiDB-lite"/>
    </source>
</evidence>
<evidence type="ECO:0000256" key="6">
    <source>
        <dbReference type="ARBA" id="ARBA00023132"/>
    </source>
</evidence>
<dbReference type="Proteomes" id="UP000490939">
    <property type="component" value="Unassembled WGS sequence"/>
</dbReference>
<evidence type="ECO:0000256" key="5">
    <source>
        <dbReference type="ARBA" id="ARBA00023010"/>
    </source>
</evidence>
<keyword evidence="4" id="KW-0653">Protein transport</keyword>
<feature type="compositionally biased region" description="Acidic residues" evidence="8">
    <location>
        <begin position="529"/>
        <end position="541"/>
    </location>
</feature>
<feature type="compositionally biased region" description="Polar residues" evidence="8">
    <location>
        <begin position="554"/>
        <end position="565"/>
    </location>
</feature>
<comment type="caution">
    <text evidence="9">The sequence shown here is derived from an EMBL/GenBank/DDBJ whole genome shotgun (WGS) entry which is preliminary data.</text>
</comment>
<keyword evidence="7" id="KW-0539">Nucleus</keyword>
<dbReference type="GO" id="GO:0017056">
    <property type="term" value="F:structural constituent of nuclear pore"/>
    <property type="evidence" value="ECO:0007669"/>
    <property type="project" value="InterPro"/>
</dbReference>
<dbReference type="PANTHER" id="PTHR13437">
    <property type="entry name" value="NUCLEOPORIN P58/P45 NUCLEOPORIN-LIKE PROTEIN 1"/>
    <property type="match status" value="1"/>
</dbReference>
<feature type="region of interest" description="Disordered" evidence="8">
    <location>
        <begin position="517"/>
        <end position="614"/>
    </location>
</feature>
<gene>
    <name evidence="9" type="ORF">EG327_000191</name>
</gene>
<evidence type="ECO:0000256" key="4">
    <source>
        <dbReference type="ARBA" id="ARBA00022927"/>
    </source>
</evidence>
<protein>
    <submittedName>
        <fullName evidence="9">Uncharacterized protein</fullName>
    </submittedName>
</protein>
<evidence type="ECO:0000313" key="9">
    <source>
        <dbReference type="EMBL" id="KAE9966196.1"/>
    </source>
</evidence>
<feature type="compositionally biased region" description="Polar residues" evidence="8">
    <location>
        <begin position="717"/>
        <end position="728"/>
    </location>
</feature>
<dbReference type="PANTHER" id="PTHR13437:SF2">
    <property type="entry name" value="NUCLEOPORIN P58_P45"/>
    <property type="match status" value="1"/>
</dbReference>
<feature type="region of interest" description="Disordered" evidence="8">
    <location>
        <begin position="374"/>
        <end position="397"/>
    </location>
</feature>
<dbReference type="EMBL" id="WNWR01001015">
    <property type="protein sequence ID" value="KAE9966196.1"/>
    <property type="molecule type" value="Genomic_DNA"/>
</dbReference>
<organism evidence="9 10">
    <name type="scientific">Venturia inaequalis</name>
    <name type="common">Apple scab fungus</name>
    <dbReference type="NCBI Taxonomy" id="5025"/>
    <lineage>
        <taxon>Eukaryota</taxon>
        <taxon>Fungi</taxon>
        <taxon>Dikarya</taxon>
        <taxon>Ascomycota</taxon>
        <taxon>Pezizomycotina</taxon>
        <taxon>Dothideomycetes</taxon>
        <taxon>Pleosporomycetidae</taxon>
        <taxon>Venturiales</taxon>
        <taxon>Venturiaceae</taxon>
        <taxon>Venturia</taxon>
    </lineage>
</organism>
<sequence>MEETMADMDNWELRKAIRLSLEEDSDEEDLPIRTTYTPHLSYTSVFDDNRKPVVATDLEIEPEISERSSSDDSVIDQEPNEIPLDELEMLVRGLDMASITFSDYTKLSPLHFWLQGFGRGNPVHDHFRNMHINSLHNYASNRKIHAALQVLQSDSNEADKRQRAVVAVQKYHADDMIEKMLNALRDATPEEYTIYEPEDYRSALRRIHQWLKWQNRAVRLEGLPSGGPQCQEPLKLEKMIHDRFDKKDPSTFRHRYELHANEPQSTPTHGDLVWFPGGSVTYPVQPLWYSFYKRGIPVRLPVTTRVWDPAEDCIKLTRRMPDYPMLHTPEKDGDGQLYLDQSRHRRGAVAAPKPTPQVPTFDPTLHTWTKGDRLASTSPEEVLQPPGIAAPSTHPASFQEESVKMRHVGPPCGSLPHRQVHDGWGLPLGGLNKRKLGQMDVELPQDPKQTKQGNKSSRPQSLNVIPEADPIDPEWRHPSPKSGPCAPRPVAISLADHKAAKFNALLKMHLWRWPTMSPHVSRSRSSDHEDIEEEDEPDDKDDVAYGRDEEDKVMNSSAQPQNTTSHSEKDTLEISGNSPCEDCLDPTTLPHDSRPDHDADADAPKEPGNRQKHGPLLTQLRLSGGSRTLRLRGGGNTGGLFGATNGSSAPATTQTGGGLFGSNTATSSAPATGTSVFNGGVASSQAPAATNAASSSLFGGGGLNLGASKPAAGTGLFGSNTTTTQPPAASTGGGMFGGGANTTNQQANVGSGLFGNSTQNPQGQQTVPAVRIDASNIKPTTRFSELHEDIQQQILAIDEIIQASIEKSLQCSQVIPQLGASVEALPGDVELLETRLETVDGALSRDAQAVGASKEVINADALEALKVFRAVENLKLPAQFHYSSIGGGFNSGSGAGEEEGSTDLLPYFNSTANKLEKEVNEYQRVVVEVESHLRTVEGSAVEGIQKVVRRRQMMGASNGQNGTNGQADMRKEGLRELAETMRGFEEAVLRVAGRVGEAREGVVELGMGISRR</sequence>
<feature type="compositionally biased region" description="Basic and acidic residues" evidence="8">
    <location>
        <begin position="591"/>
        <end position="609"/>
    </location>
</feature>
<keyword evidence="6" id="KW-0906">Nuclear pore complex</keyword>